<dbReference type="NCBIfam" id="NF006518">
    <property type="entry name" value="PRK08965.1-2"/>
    <property type="match status" value="1"/>
</dbReference>
<evidence type="ECO:0000256" key="1">
    <source>
        <dbReference type="ARBA" id="ARBA00004651"/>
    </source>
</evidence>
<organism evidence="8 9">
    <name type="scientific">Neotabrizicola shimadae</name>
    <dbReference type="NCBI Taxonomy" id="2807096"/>
    <lineage>
        <taxon>Bacteria</taxon>
        <taxon>Pseudomonadati</taxon>
        <taxon>Pseudomonadota</taxon>
        <taxon>Alphaproteobacteria</taxon>
        <taxon>Rhodobacterales</taxon>
        <taxon>Paracoccaceae</taxon>
        <taxon>Neotabrizicola</taxon>
    </lineage>
</organism>
<dbReference type="GO" id="GO:0008324">
    <property type="term" value="F:monoatomic cation transmembrane transporter activity"/>
    <property type="evidence" value="ECO:0007669"/>
    <property type="project" value="InterPro"/>
</dbReference>
<reference evidence="8" key="1">
    <citation type="submission" date="2021-02" db="EMBL/GenBank/DDBJ databases">
        <title>Rhodobacter shimadae sp. nov., an aerobic anoxygenic phototrophic bacterium isolated from a hot spring.</title>
        <authorList>
            <person name="Muramatsu S."/>
            <person name="Haruta S."/>
            <person name="Hirose S."/>
            <person name="Hanada S."/>
        </authorList>
    </citation>
    <scope>NUCLEOTIDE SEQUENCE</scope>
    <source>
        <strain evidence="8">N10</strain>
    </source>
</reference>
<dbReference type="KEGG" id="nsm:JO391_10320"/>
<proteinExistence type="inferred from homology"/>
<dbReference type="PIRSF" id="PIRSF019239">
    <property type="entry name" value="MrpE"/>
    <property type="match status" value="1"/>
</dbReference>
<gene>
    <name evidence="8" type="ORF">JO391_10320</name>
</gene>
<accession>A0A8G0ZQF0</accession>
<keyword evidence="4 7" id="KW-0812">Transmembrane</keyword>
<keyword evidence="5 7" id="KW-1133">Transmembrane helix</keyword>
<dbReference type="Proteomes" id="UP000826300">
    <property type="component" value="Chromosome"/>
</dbReference>
<dbReference type="PANTHER" id="PTHR34584:SF1">
    <property type="entry name" value="NA(+)_H(+) ANTIPORTER SUBUNIT E1"/>
    <property type="match status" value="1"/>
</dbReference>
<evidence type="ECO:0000256" key="4">
    <source>
        <dbReference type="ARBA" id="ARBA00022692"/>
    </source>
</evidence>
<evidence type="ECO:0000256" key="2">
    <source>
        <dbReference type="ARBA" id="ARBA00006228"/>
    </source>
</evidence>
<evidence type="ECO:0000256" key="6">
    <source>
        <dbReference type="ARBA" id="ARBA00023136"/>
    </source>
</evidence>
<dbReference type="InterPro" id="IPR002758">
    <property type="entry name" value="Cation_antiport_E"/>
</dbReference>
<feature type="transmembrane region" description="Helical" evidence="7">
    <location>
        <begin position="57"/>
        <end position="84"/>
    </location>
</feature>
<name>A0A8G0ZQF0_9RHOB</name>
<dbReference type="RefSeq" id="WP_220660416.1">
    <property type="nucleotide sequence ID" value="NZ_CP069370.1"/>
</dbReference>
<comment type="subcellular location">
    <subcellularLocation>
        <location evidence="1">Cell membrane</location>
        <topology evidence="1">Multi-pass membrane protein</topology>
    </subcellularLocation>
</comment>
<evidence type="ECO:0000313" key="8">
    <source>
        <dbReference type="EMBL" id="QYZ68193.1"/>
    </source>
</evidence>
<sequence length="162" mass="18053">MRRLLPHPMLSFAIALLWVLLANDFSLNTLVLAAILALVIPAITAAWWPDRPRIRNVPAFVAYLLLVLWDIVVANIEVAMIVLFKPDREIKSAWITVPIDLKHPEAVALLAGTITMTPGTVTADMSPDGHALLVHSLHAPDPDAVRDQIKSRYEARLKRIFE</sequence>
<evidence type="ECO:0000256" key="7">
    <source>
        <dbReference type="SAM" id="Phobius"/>
    </source>
</evidence>
<dbReference type="Pfam" id="PF01899">
    <property type="entry name" value="MNHE"/>
    <property type="match status" value="1"/>
</dbReference>
<evidence type="ECO:0000313" key="9">
    <source>
        <dbReference type="Proteomes" id="UP000826300"/>
    </source>
</evidence>
<evidence type="ECO:0000256" key="3">
    <source>
        <dbReference type="ARBA" id="ARBA00022475"/>
    </source>
</evidence>
<keyword evidence="3" id="KW-1003">Cell membrane</keyword>
<dbReference type="EMBL" id="CP069370">
    <property type="protein sequence ID" value="QYZ68193.1"/>
    <property type="molecule type" value="Genomic_DNA"/>
</dbReference>
<evidence type="ECO:0000256" key="5">
    <source>
        <dbReference type="ARBA" id="ARBA00022989"/>
    </source>
</evidence>
<protein>
    <submittedName>
        <fullName evidence="8">Na+/H+ antiporter subunit E</fullName>
    </submittedName>
</protein>
<dbReference type="PANTHER" id="PTHR34584">
    <property type="entry name" value="NA(+)/H(+) ANTIPORTER SUBUNIT E1"/>
    <property type="match status" value="1"/>
</dbReference>
<dbReference type="AlphaFoldDB" id="A0A8G0ZQF0"/>
<keyword evidence="9" id="KW-1185">Reference proteome</keyword>
<comment type="similarity">
    <text evidence="2">Belongs to the CPA3 antiporters (TC 2.A.63) subunit E family.</text>
</comment>
<dbReference type="GO" id="GO:0005886">
    <property type="term" value="C:plasma membrane"/>
    <property type="evidence" value="ECO:0007669"/>
    <property type="project" value="UniProtKB-SubCell"/>
</dbReference>
<keyword evidence="6 7" id="KW-0472">Membrane</keyword>